<dbReference type="Proteomes" id="UP000024635">
    <property type="component" value="Unassembled WGS sequence"/>
</dbReference>
<protein>
    <submittedName>
        <fullName evidence="1">Uncharacterized protein</fullName>
    </submittedName>
</protein>
<dbReference type="AlphaFoldDB" id="A0A016W1V5"/>
<sequence length="86" mass="9723">MLLVQLPGFEVHPGSDSHLLKRQVQCKSERLFDGAIIRACMKTHLVRFGEPSDKVFMATNLARFALRPIWRNILFGKTFGGVRLPG</sequence>
<reference evidence="2" key="1">
    <citation type="journal article" date="2015" name="Nat. Genet.">
        <title>The genome and transcriptome of the zoonotic hookworm Ancylostoma ceylanicum identify infection-specific gene families.</title>
        <authorList>
            <person name="Schwarz E.M."/>
            <person name="Hu Y."/>
            <person name="Antoshechkin I."/>
            <person name="Miller M.M."/>
            <person name="Sternberg P.W."/>
            <person name="Aroian R.V."/>
        </authorList>
    </citation>
    <scope>NUCLEOTIDE SEQUENCE</scope>
    <source>
        <strain evidence="2">HY135</strain>
    </source>
</reference>
<accession>A0A016W1V5</accession>
<gene>
    <name evidence="1" type="primary">Acey_s0002.g897</name>
    <name evidence="1" type="ORF">Y032_0002g897</name>
</gene>
<evidence type="ECO:0000313" key="1">
    <source>
        <dbReference type="EMBL" id="EYC33615.1"/>
    </source>
</evidence>
<proteinExistence type="predicted"/>
<dbReference type="EMBL" id="JARK01001338">
    <property type="protein sequence ID" value="EYC33615.1"/>
    <property type="molecule type" value="Genomic_DNA"/>
</dbReference>
<evidence type="ECO:0000313" key="2">
    <source>
        <dbReference type="Proteomes" id="UP000024635"/>
    </source>
</evidence>
<organism evidence="1 2">
    <name type="scientific">Ancylostoma ceylanicum</name>
    <dbReference type="NCBI Taxonomy" id="53326"/>
    <lineage>
        <taxon>Eukaryota</taxon>
        <taxon>Metazoa</taxon>
        <taxon>Ecdysozoa</taxon>
        <taxon>Nematoda</taxon>
        <taxon>Chromadorea</taxon>
        <taxon>Rhabditida</taxon>
        <taxon>Rhabditina</taxon>
        <taxon>Rhabditomorpha</taxon>
        <taxon>Strongyloidea</taxon>
        <taxon>Ancylostomatidae</taxon>
        <taxon>Ancylostomatinae</taxon>
        <taxon>Ancylostoma</taxon>
    </lineage>
</organism>
<comment type="caution">
    <text evidence="1">The sequence shown here is derived from an EMBL/GenBank/DDBJ whole genome shotgun (WGS) entry which is preliminary data.</text>
</comment>
<keyword evidence="2" id="KW-1185">Reference proteome</keyword>
<name>A0A016W1V5_9BILA</name>